<dbReference type="RefSeq" id="WP_238596536.1">
    <property type="nucleotide sequence ID" value="NZ_NIGF01000003.1"/>
</dbReference>
<name>A0A2S8SVV8_9BACT</name>
<evidence type="ECO:0000259" key="3">
    <source>
        <dbReference type="PROSITE" id="PS00662"/>
    </source>
</evidence>
<dbReference type="Pfam" id="PF00437">
    <property type="entry name" value="T2SSE"/>
    <property type="match status" value="1"/>
</dbReference>
<dbReference type="Gene3D" id="3.40.50.300">
    <property type="entry name" value="P-loop containing nucleotide triphosphate hydrolases"/>
    <property type="match status" value="1"/>
</dbReference>
<dbReference type="InterPro" id="IPR001482">
    <property type="entry name" value="T2SS/T4SS_dom"/>
</dbReference>
<proteinExistence type="inferred from homology"/>
<dbReference type="Gene3D" id="3.30.450.90">
    <property type="match status" value="1"/>
</dbReference>
<feature type="region of interest" description="Disordered" evidence="2">
    <location>
        <begin position="1"/>
        <end position="53"/>
    </location>
</feature>
<evidence type="ECO:0000256" key="2">
    <source>
        <dbReference type="SAM" id="MobiDB-lite"/>
    </source>
</evidence>
<dbReference type="InParanoid" id="A0A2S8SVV8"/>
<dbReference type="Proteomes" id="UP000237684">
    <property type="component" value="Unassembled WGS sequence"/>
</dbReference>
<sequence>MAQNPATIGRPVAPGTLPPRPQGLQGSNGLTPRPLGARPSQMPGEGDYAGNGAVEAPVEAPAPVEKVSLDEIHIDELLQHVLDTKGSDLHLAVGKAPCVRVHGNVKEISQYEVIRAPVIQRIIYDILSDEQIQRFENDLELDFAYTTADAGARFRVNAYRDKGSLAAAMRVIPTKIPNPEDLNLPPVIMEQANRPRGLMLVTGPTGSGKSTTLAAIINKINSEHEGHIITIEDPIEFVHPHRKCIVNQREVGTDTHSFKNALRASLREDPDVILVGEMRDTETIHLAVTAAETGHLVFGTLHTNSAAESIDRMVGVFPADQQEQVRTQLSNSLVAIVTQQLLPKIGGGRIGAIEIMIANSAIRNLIREAKAHQMTSIIQTQNGIGMQTMDQALRDLVLNGLVTYEDAMSRAHNPAELEVMIQGGMNG</sequence>
<dbReference type="EMBL" id="NIGF01000003">
    <property type="protein sequence ID" value="PQV64929.1"/>
    <property type="molecule type" value="Genomic_DNA"/>
</dbReference>
<dbReference type="NCBIfam" id="TIGR01420">
    <property type="entry name" value="pilT_fam"/>
    <property type="match status" value="1"/>
</dbReference>
<dbReference type="AlphaFoldDB" id="A0A2S8SVV8"/>
<comment type="similarity">
    <text evidence="1">Belongs to the GSP E family.</text>
</comment>
<feature type="domain" description="Bacterial type II secretion system protein E" evidence="3">
    <location>
        <begin position="266"/>
        <end position="280"/>
    </location>
</feature>
<dbReference type="SUPFAM" id="SSF52540">
    <property type="entry name" value="P-loop containing nucleoside triphosphate hydrolases"/>
    <property type="match status" value="1"/>
</dbReference>
<dbReference type="CDD" id="cd01131">
    <property type="entry name" value="PilT"/>
    <property type="match status" value="1"/>
</dbReference>
<accession>A0A2S8SVV8</accession>
<comment type="caution">
    <text evidence="4">The sequence shown here is derived from an EMBL/GenBank/DDBJ whole genome shotgun (WGS) entry which is preliminary data.</text>
</comment>
<dbReference type="PROSITE" id="PS00662">
    <property type="entry name" value="T2SP_E"/>
    <property type="match status" value="1"/>
</dbReference>
<dbReference type="PANTHER" id="PTHR30486">
    <property type="entry name" value="TWITCHING MOTILITY PROTEIN PILT"/>
    <property type="match status" value="1"/>
</dbReference>
<keyword evidence="5" id="KW-1185">Reference proteome</keyword>
<dbReference type="InterPro" id="IPR006321">
    <property type="entry name" value="PilT/PilU"/>
</dbReference>
<organism evidence="4 5">
    <name type="scientific">Abditibacterium utsteinense</name>
    <dbReference type="NCBI Taxonomy" id="1960156"/>
    <lineage>
        <taxon>Bacteria</taxon>
        <taxon>Pseudomonadati</taxon>
        <taxon>Abditibacteriota</taxon>
        <taxon>Abditibacteriia</taxon>
        <taxon>Abditibacteriales</taxon>
        <taxon>Abditibacteriaceae</taxon>
        <taxon>Abditibacterium</taxon>
    </lineage>
</organism>
<protein>
    <submittedName>
        <fullName evidence="4">Pilus retraction ATPase PilT</fullName>
    </submittedName>
</protein>
<dbReference type="InterPro" id="IPR050921">
    <property type="entry name" value="T4SS_GSP_E_ATPase"/>
</dbReference>
<evidence type="ECO:0000313" key="4">
    <source>
        <dbReference type="EMBL" id="PQV64929.1"/>
    </source>
</evidence>
<dbReference type="InterPro" id="IPR003593">
    <property type="entry name" value="AAA+_ATPase"/>
</dbReference>
<dbReference type="InterPro" id="IPR027417">
    <property type="entry name" value="P-loop_NTPase"/>
</dbReference>
<dbReference type="SMART" id="SM00382">
    <property type="entry name" value="AAA"/>
    <property type="match status" value="1"/>
</dbReference>
<reference evidence="4 5" key="1">
    <citation type="journal article" date="2018" name="Syst. Appl. Microbiol.">
        <title>Abditibacterium utsteinense sp. nov., the first cultivated member of candidate phylum FBP, isolated from ice-free Antarctic soil samples.</title>
        <authorList>
            <person name="Tahon G."/>
            <person name="Tytgat B."/>
            <person name="Lebbe L."/>
            <person name="Carlier A."/>
            <person name="Willems A."/>
        </authorList>
    </citation>
    <scope>NUCLEOTIDE SEQUENCE [LARGE SCALE GENOMIC DNA]</scope>
    <source>
        <strain evidence="4 5">LMG 29911</strain>
    </source>
</reference>
<dbReference type="GO" id="GO:0016887">
    <property type="term" value="F:ATP hydrolysis activity"/>
    <property type="evidence" value="ECO:0007669"/>
    <property type="project" value="InterPro"/>
</dbReference>
<evidence type="ECO:0000313" key="5">
    <source>
        <dbReference type="Proteomes" id="UP000237684"/>
    </source>
</evidence>
<evidence type="ECO:0000256" key="1">
    <source>
        <dbReference type="ARBA" id="ARBA00006611"/>
    </source>
</evidence>
<dbReference type="GO" id="GO:0005524">
    <property type="term" value="F:ATP binding"/>
    <property type="evidence" value="ECO:0007669"/>
    <property type="project" value="InterPro"/>
</dbReference>
<gene>
    <name evidence="4" type="ORF">B1R32_103196</name>
</gene>